<dbReference type="OrthoDB" id="190887at2"/>
<dbReference type="RefSeq" id="WP_110076066.1">
    <property type="nucleotide sequence ID" value="NZ_QGTT01000008.1"/>
</dbReference>
<dbReference type="Proteomes" id="UP000246964">
    <property type="component" value="Unassembled WGS sequence"/>
</dbReference>
<evidence type="ECO:0000313" key="2">
    <source>
        <dbReference type="EMBL" id="PWW12205.1"/>
    </source>
</evidence>
<dbReference type="InterPro" id="IPR045748">
    <property type="entry name" value="DcaP"/>
</dbReference>
<sequence length="392" mass="42755">MLHKTLTKSLIAGAVLSGLAFNAQAAEGPEWSFGGYVKLDAMMSDYSDGSAGSGSDKNIGRQFYIPSLTPVGGQGDDAVTDFHARQSRFWFDVKQGLENGETITGRIEIDFMTVPSGDERITNSYAPRLRQAFLKYKNWTIGQTWSNFQDLSILPESVDFIGATDGMVFMRQPQVRYTQGNLSFSLENPETTVSLVSGTGAVSRLATSEGIMPDITMKYTGKSDNFSYSVAGLVRQLAHDIDGDGDDETVAGYGVTFGAKYSLGNGNDIRASFTAGSGVGRYMGLNTFNGAYIASDGSLEALDVMGVTLAYRHNWNEKTRSNFVFSRGWADNTDNLETSSATDYTQRFGVNVMHSVDKKLTFGAEISRATRETANNLDGDLTRLQFMAMYSF</sequence>
<evidence type="ECO:0008006" key="4">
    <source>
        <dbReference type="Google" id="ProtNLM"/>
    </source>
</evidence>
<organism evidence="2 3">
    <name type="scientific">Pseudidiomarina maritima</name>
    <dbReference type="NCBI Taxonomy" id="519453"/>
    <lineage>
        <taxon>Bacteria</taxon>
        <taxon>Pseudomonadati</taxon>
        <taxon>Pseudomonadota</taxon>
        <taxon>Gammaproteobacteria</taxon>
        <taxon>Alteromonadales</taxon>
        <taxon>Idiomarinaceae</taxon>
        <taxon>Pseudidiomarina</taxon>
    </lineage>
</organism>
<keyword evidence="1" id="KW-0732">Signal</keyword>
<reference evidence="2 3" key="1">
    <citation type="submission" date="2018-05" db="EMBL/GenBank/DDBJ databases">
        <title>Freshwater and sediment microbial communities from various areas in North America, analyzing microbe dynamics in response to fracking.</title>
        <authorList>
            <person name="Lamendella R."/>
        </authorList>
    </citation>
    <scope>NUCLEOTIDE SEQUENCE [LARGE SCALE GENOMIC DNA]</scope>
    <source>
        <strain evidence="2 3">125B1</strain>
    </source>
</reference>
<proteinExistence type="predicted"/>
<gene>
    <name evidence="2" type="ORF">DET45_10837</name>
</gene>
<evidence type="ECO:0000256" key="1">
    <source>
        <dbReference type="SAM" id="SignalP"/>
    </source>
</evidence>
<evidence type="ECO:0000313" key="3">
    <source>
        <dbReference type="Proteomes" id="UP000246964"/>
    </source>
</evidence>
<protein>
    <recommendedName>
        <fullName evidence="4">Porin</fullName>
    </recommendedName>
</protein>
<feature type="chain" id="PRO_5016421863" description="Porin" evidence="1">
    <location>
        <begin position="26"/>
        <end position="392"/>
    </location>
</feature>
<dbReference type="AlphaFoldDB" id="A0A317Q9F4"/>
<dbReference type="SUPFAM" id="SSF56935">
    <property type="entry name" value="Porins"/>
    <property type="match status" value="1"/>
</dbReference>
<keyword evidence="3" id="KW-1185">Reference proteome</keyword>
<name>A0A317Q9F4_9GAMM</name>
<dbReference type="EMBL" id="QGTT01000008">
    <property type="protein sequence ID" value="PWW12205.1"/>
    <property type="molecule type" value="Genomic_DNA"/>
</dbReference>
<comment type="caution">
    <text evidence="2">The sequence shown here is derived from an EMBL/GenBank/DDBJ whole genome shotgun (WGS) entry which is preliminary data.</text>
</comment>
<dbReference type="STRING" id="519453.SAMN04488070_1106"/>
<accession>A0A317Q9F4</accession>
<feature type="signal peptide" evidence="1">
    <location>
        <begin position="1"/>
        <end position="25"/>
    </location>
</feature>
<dbReference type="Pfam" id="PF19577">
    <property type="entry name" value="DcaP"/>
    <property type="match status" value="1"/>
</dbReference>